<evidence type="ECO:0000256" key="5">
    <source>
        <dbReference type="ARBA" id="ARBA00023002"/>
    </source>
</evidence>
<dbReference type="InterPro" id="IPR017927">
    <property type="entry name" value="FAD-bd_FR_type"/>
</dbReference>
<dbReference type="SUPFAM" id="SSF52343">
    <property type="entry name" value="Ferredoxin reductase-like, C-terminal NADP-linked domain"/>
    <property type="match status" value="1"/>
</dbReference>
<evidence type="ECO:0000259" key="9">
    <source>
        <dbReference type="PROSITE" id="PS51085"/>
    </source>
</evidence>
<dbReference type="CDD" id="cd06185">
    <property type="entry name" value="PDR_like"/>
    <property type="match status" value="1"/>
</dbReference>
<dbReference type="PANTHER" id="PTHR47354">
    <property type="entry name" value="NADH OXIDOREDUCTASE HCR"/>
    <property type="match status" value="1"/>
</dbReference>
<dbReference type="PROSITE" id="PS51384">
    <property type="entry name" value="FAD_FR"/>
    <property type="match status" value="1"/>
</dbReference>
<sequence>MTPTTAAAAVRDRTADTPGGSPGRRDELIVRSRREVAAGVIELTLERPDASRLPDWSPGAHIDLILPSGTTRQYSLCGDRWDAHTYRIAVQREESGTGGSLEVHEAAREGSRVRFGGPRNNFRLAPASAYRFIAGGIGITAIAPMIDQAERMGIPWRLLYLGREPQRLAYRELAAHHPDRVRIHTTDCGHRASIRTWLGDADAATMVYACGPQSLLTALPLECSVVAPARIRTEAFDNEALAASPVTTDPYDIVLAHTGRTVRAGGQQSVAEALETAGVSLITSCSRGVCGTCEVSVLDGEIDHRDTIIDDAERAAGTCMFPCVSRAAGARLVLDL</sequence>
<evidence type="ECO:0000313" key="11">
    <source>
        <dbReference type="EMBL" id="QQB14403.1"/>
    </source>
</evidence>
<dbReference type="InterPro" id="IPR050415">
    <property type="entry name" value="MRET"/>
</dbReference>
<evidence type="ECO:0000256" key="1">
    <source>
        <dbReference type="ARBA" id="ARBA00001974"/>
    </source>
</evidence>
<dbReference type="EMBL" id="CP065989">
    <property type="protein sequence ID" value="QQB14403.1"/>
    <property type="molecule type" value="Genomic_DNA"/>
</dbReference>
<protein>
    <submittedName>
        <fullName evidence="11">Oxidoreductase</fullName>
    </submittedName>
</protein>
<evidence type="ECO:0000259" key="10">
    <source>
        <dbReference type="PROSITE" id="PS51384"/>
    </source>
</evidence>
<dbReference type="GO" id="GO:0046872">
    <property type="term" value="F:metal ion binding"/>
    <property type="evidence" value="ECO:0007669"/>
    <property type="project" value="UniProtKB-KW"/>
</dbReference>
<organism evidence="11 12">
    <name type="scientific">Brevibacterium casei</name>
    <dbReference type="NCBI Taxonomy" id="33889"/>
    <lineage>
        <taxon>Bacteria</taxon>
        <taxon>Bacillati</taxon>
        <taxon>Actinomycetota</taxon>
        <taxon>Actinomycetes</taxon>
        <taxon>Micrococcales</taxon>
        <taxon>Brevibacteriaceae</taxon>
        <taxon>Brevibacterium</taxon>
    </lineage>
</organism>
<dbReference type="RefSeq" id="WP_198499471.1">
    <property type="nucleotide sequence ID" value="NZ_CP065989.1"/>
</dbReference>
<dbReference type="InterPro" id="IPR006058">
    <property type="entry name" value="2Fe2S_fd_BS"/>
</dbReference>
<dbReference type="AlphaFoldDB" id="A0A7T3ZZB4"/>
<evidence type="ECO:0000256" key="8">
    <source>
        <dbReference type="SAM" id="MobiDB-lite"/>
    </source>
</evidence>
<dbReference type="Gene3D" id="3.10.20.30">
    <property type="match status" value="1"/>
</dbReference>
<evidence type="ECO:0000256" key="7">
    <source>
        <dbReference type="ARBA" id="ARBA00023014"/>
    </source>
</evidence>
<gene>
    <name evidence="11" type="ORF">I6H47_16995</name>
</gene>
<dbReference type="GO" id="GO:0016491">
    <property type="term" value="F:oxidoreductase activity"/>
    <property type="evidence" value="ECO:0007669"/>
    <property type="project" value="UniProtKB-KW"/>
</dbReference>
<name>A0A7T3ZZB4_9MICO</name>
<dbReference type="InterPro" id="IPR017938">
    <property type="entry name" value="Riboflavin_synthase-like_b-brl"/>
</dbReference>
<dbReference type="InterPro" id="IPR036010">
    <property type="entry name" value="2Fe-2S_ferredoxin-like_sf"/>
</dbReference>
<keyword evidence="4" id="KW-0479">Metal-binding</keyword>
<dbReference type="InterPro" id="IPR001041">
    <property type="entry name" value="2Fe-2S_ferredoxin-type"/>
</dbReference>
<evidence type="ECO:0000256" key="2">
    <source>
        <dbReference type="ARBA" id="ARBA00022630"/>
    </source>
</evidence>
<dbReference type="PANTHER" id="PTHR47354:SF1">
    <property type="entry name" value="CARNITINE MONOOXYGENASE REDUCTASE SUBUNIT"/>
    <property type="match status" value="1"/>
</dbReference>
<dbReference type="InterPro" id="IPR012675">
    <property type="entry name" value="Beta-grasp_dom_sf"/>
</dbReference>
<dbReference type="CDD" id="cd00207">
    <property type="entry name" value="fer2"/>
    <property type="match status" value="1"/>
</dbReference>
<dbReference type="PRINTS" id="PR00409">
    <property type="entry name" value="PHDIOXRDTASE"/>
</dbReference>
<proteinExistence type="predicted"/>
<keyword evidence="5" id="KW-0560">Oxidoreductase</keyword>
<dbReference type="Proteomes" id="UP000595374">
    <property type="component" value="Chromosome"/>
</dbReference>
<dbReference type="Gene3D" id="2.40.30.10">
    <property type="entry name" value="Translation factors"/>
    <property type="match status" value="1"/>
</dbReference>
<keyword evidence="7" id="KW-0411">Iron-sulfur</keyword>
<comment type="cofactor">
    <cofactor evidence="1">
        <name>FAD</name>
        <dbReference type="ChEBI" id="CHEBI:57692"/>
    </cofactor>
</comment>
<evidence type="ECO:0000256" key="4">
    <source>
        <dbReference type="ARBA" id="ARBA00022723"/>
    </source>
</evidence>
<dbReference type="PROSITE" id="PS51085">
    <property type="entry name" value="2FE2S_FER_2"/>
    <property type="match status" value="1"/>
</dbReference>
<keyword evidence="3" id="KW-0001">2Fe-2S</keyword>
<keyword evidence="2" id="KW-0285">Flavoprotein</keyword>
<reference evidence="11 12" key="1">
    <citation type="submission" date="2020-12" db="EMBL/GenBank/DDBJ databases">
        <title>FDA dAtabase for Regulatory Grade micrObial Sequences (FDA-ARGOS): Supporting development and validation of Infectious Disease Dx tests.</title>
        <authorList>
            <person name="Sproer C."/>
            <person name="Gronow S."/>
            <person name="Severitt S."/>
            <person name="Schroder I."/>
            <person name="Tallon L."/>
            <person name="Sadzewicz L."/>
            <person name="Zhao X."/>
            <person name="Boylan J."/>
            <person name="Ott S."/>
            <person name="Bowen H."/>
            <person name="Vavikolanu K."/>
            <person name="Mehta A."/>
            <person name="Aluvathingal J."/>
            <person name="Nadendla S."/>
            <person name="Lowell S."/>
            <person name="Myers T."/>
            <person name="Yan Y."/>
            <person name="Sichtig H."/>
        </authorList>
    </citation>
    <scope>NUCLEOTIDE SEQUENCE [LARGE SCALE GENOMIC DNA]</scope>
    <source>
        <strain evidence="11 12">FDAARGOS_990</strain>
    </source>
</reference>
<dbReference type="Pfam" id="PF00111">
    <property type="entry name" value="Fer2"/>
    <property type="match status" value="1"/>
</dbReference>
<accession>A0A7T3ZZB4</accession>
<feature type="domain" description="2Fe-2S ferredoxin-type" evidence="9">
    <location>
        <begin position="251"/>
        <end position="336"/>
    </location>
</feature>
<dbReference type="PROSITE" id="PS00197">
    <property type="entry name" value="2FE2S_FER_1"/>
    <property type="match status" value="1"/>
</dbReference>
<dbReference type="InterPro" id="IPR039261">
    <property type="entry name" value="FNR_nucleotide-bd"/>
</dbReference>
<dbReference type="SUPFAM" id="SSF54292">
    <property type="entry name" value="2Fe-2S ferredoxin-like"/>
    <property type="match status" value="1"/>
</dbReference>
<dbReference type="GO" id="GO:0051537">
    <property type="term" value="F:2 iron, 2 sulfur cluster binding"/>
    <property type="evidence" value="ECO:0007669"/>
    <property type="project" value="UniProtKB-KW"/>
</dbReference>
<feature type="region of interest" description="Disordered" evidence="8">
    <location>
        <begin position="1"/>
        <end position="25"/>
    </location>
</feature>
<dbReference type="Gene3D" id="3.40.50.80">
    <property type="entry name" value="Nucleotide-binding domain of ferredoxin-NADP reductase (FNR) module"/>
    <property type="match status" value="1"/>
</dbReference>
<feature type="domain" description="FAD-binding FR-type" evidence="10">
    <location>
        <begin position="23"/>
        <end position="125"/>
    </location>
</feature>
<evidence type="ECO:0000256" key="6">
    <source>
        <dbReference type="ARBA" id="ARBA00023004"/>
    </source>
</evidence>
<evidence type="ECO:0000256" key="3">
    <source>
        <dbReference type="ARBA" id="ARBA00022714"/>
    </source>
</evidence>
<evidence type="ECO:0000313" key="12">
    <source>
        <dbReference type="Proteomes" id="UP000595374"/>
    </source>
</evidence>
<dbReference type="SUPFAM" id="SSF63380">
    <property type="entry name" value="Riboflavin synthase domain-like"/>
    <property type="match status" value="1"/>
</dbReference>
<keyword evidence="6" id="KW-0408">Iron</keyword>